<evidence type="ECO:0000259" key="1">
    <source>
        <dbReference type="PROSITE" id="PS50181"/>
    </source>
</evidence>
<name>A0A2G5U8U3_9PELO</name>
<protein>
    <recommendedName>
        <fullName evidence="1">F-box domain-containing protein</fullName>
    </recommendedName>
</protein>
<evidence type="ECO:0000313" key="2">
    <source>
        <dbReference type="EMBL" id="PIC35954.1"/>
    </source>
</evidence>
<reference evidence="3" key="1">
    <citation type="submission" date="2017-10" db="EMBL/GenBank/DDBJ databases">
        <title>Rapid genome shrinkage in a self-fertile nematode reveals novel sperm competition proteins.</title>
        <authorList>
            <person name="Yin D."/>
            <person name="Schwarz E.M."/>
            <person name="Thomas C.G."/>
            <person name="Felde R.L."/>
            <person name="Korf I.F."/>
            <person name="Cutter A.D."/>
            <person name="Schartner C.M."/>
            <person name="Ralston E.J."/>
            <person name="Meyer B.J."/>
            <person name="Haag E.S."/>
        </authorList>
    </citation>
    <scope>NUCLEOTIDE SEQUENCE [LARGE SCALE GENOMIC DNA]</scope>
    <source>
        <strain evidence="3">JU1422</strain>
    </source>
</reference>
<dbReference type="PROSITE" id="PS50181">
    <property type="entry name" value="FBOX"/>
    <property type="match status" value="1"/>
</dbReference>
<keyword evidence="3" id="KW-1185">Reference proteome</keyword>
<comment type="caution">
    <text evidence="2">The sequence shown here is derived from an EMBL/GenBank/DDBJ whole genome shotgun (WGS) entry which is preliminary data.</text>
</comment>
<dbReference type="PANTHER" id="PTHR21503">
    <property type="entry name" value="F-BOX-CONTAINING HYPOTHETICAL PROTEIN C.ELEGANS"/>
    <property type="match status" value="1"/>
</dbReference>
<dbReference type="InterPro" id="IPR001810">
    <property type="entry name" value="F-box_dom"/>
</dbReference>
<dbReference type="Pfam" id="PF07735">
    <property type="entry name" value="FBA_2"/>
    <property type="match status" value="1"/>
</dbReference>
<feature type="domain" description="F-box" evidence="1">
    <location>
        <begin position="3"/>
        <end position="47"/>
    </location>
</feature>
<dbReference type="EMBL" id="PDUG01000004">
    <property type="protein sequence ID" value="PIC35954.1"/>
    <property type="molecule type" value="Genomic_DNA"/>
</dbReference>
<sequence>MDLFDLSKLPRNLLEMALSKLSTFDLINYSNCSPKCTVDVKNFIRQRKVRFVIISEEKPEICVVHHENPHKYFQGDCWFFSGRVDGRFPTEVAMFGGRKIHAHLEEKGIRAAGKNPISGFFIFAKHLDEILNCPPIYQLEIGKQEPKESKRIIDWINQRGSSEVEHCDITSKAQMTNTDLSYVLNNVNVTTALNIQCEVQEDFHYDLPETLKHFYCDYSKWMTLDQLISPRFEFVSAYKSGFTNQDMVVYLEKVLAGDLPNLVYFQAEIEGLDINGIANGVRTVQKTDSDFRCWVEYKKYIEQNMIIIGYYDFKRDDGMIVTIGVPRIFSQSFQIFVRSEYDRWL</sequence>
<evidence type="ECO:0000313" key="3">
    <source>
        <dbReference type="Proteomes" id="UP000230233"/>
    </source>
</evidence>
<dbReference type="Proteomes" id="UP000230233">
    <property type="component" value="Chromosome IV"/>
</dbReference>
<dbReference type="InterPro" id="IPR012885">
    <property type="entry name" value="F-box_Sdz-33"/>
</dbReference>
<dbReference type="AlphaFoldDB" id="A0A2G5U8U3"/>
<accession>A0A2G5U8U3</accession>
<gene>
    <name evidence="2" type="primary">Cnig_chr_IV.g15134</name>
    <name evidence="2" type="ORF">B9Z55_015134</name>
</gene>
<proteinExistence type="predicted"/>
<dbReference type="PANTHER" id="PTHR21503:SF8">
    <property type="entry name" value="F-BOX ASSOCIATED DOMAIN-CONTAINING PROTEIN-RELATED"/>
    <property type="match status" value="1"/>
</dbReference>
<organism evidence="2 3">
    <name type="scientific">Caenorhabditis nigoni</name>
    <dbReference type="NCBI Taxonomy" id="1611254"/>
    <lineage>
        <taxon>Eukaryota</taxon>
        <taxon>Metazoa</taxon>
        <taxon>Ecdysozoa</taxon>
        <taxon>Nematoda</taxon>
        <taxon>Chromadorea</taxon>
        <taxon>Rhabditida</taxon>
        <taxon>Rhabditina</taxon>
        <taxon>Rhabditomorpha</taxon>
        <taxon>Rhabditoidea</taxon>
        <taxon>Rhabditidae</taxon>
        <taxon>Peloderinae</taxon>
        <taxon>Caenorhabditis</taxon>
    </lineage>
</organism>